<dbReference type="GO" id="GO:1901135">
    <property type="term" value="P:carbohydrate derivative metabolic process"/>
    <property type="evidence" value="ECO:0007669"/>
    <property type="project" value="InterPro"/>
</dbReference>
<organism evidence="2 3">
    <name type="scientific">Candidatus Brevifilum fermentans</name>
    <dbReference type="NCBI Taxonomy" id="1986204"/>
    <lineage>
        <taxon>Bacteria</taxon>
        <taxon>Bacillati</taxon>
        <taxon>Chloroflexota</taxon>
        <taxon>Anaerolineae</taxon>
        <taxon>Anaerolineales</taxon>
        <taxon>Anaerolineaceae</taxon>
        <taxon>Candidatus Brevifilum</taxon>
    </lineage>
</organism>
<proteinExistence type="predicted"/>
<dbReference type="GO" id="GO:0097367">
    <property type="term" value="F:carbohydrate derivative binding"/>
    <property type="evidence" value="ECO:0007669"/>
    <property type="project" value="InterPro"/>
</dbReference>
<reference evidence="3" key="1">
    <citation type="submission" date="2017-05" db="EMBL/GenBank/DDBJ databases">
        <authorList>
            <person name="Kirkegaard R."/>
            <person name="Mcilroy J S."/>
        </authorList>
    </citation>
    <scope>NUCLEOTIDE SEQUENCE [LARGE SCALE GENOMIC DNA]</scope>
</reference>
<dbReference type="Proteomes" id="UP000195514">
    <property type="component" value="Chromosome I"/>
</dbReference>
<dbReference type="Gene3D" id="3.40.50.10490">
    <property type="entry name" value="Glucose-6-phosphate isomerase like protein, domain 1"/>
    <property type="match status" value="1"/>
</dbReference>
<dbReference type="InterPro" id="IPR001347">
    <property type="entry name" value="SIS_dom"/>
</dbReference>
<feature type="domain" description="SIS" evidence="1">
    <location>
        <begin position="375"/>
        <end position="556"/>
    </location>
</feature>
<evidence type="ECO:0000259" key="1">
    <source>
        <dbReference type="PROSITE" id="PS51464"/>
    </source>
</evidence>
<evidence type="ECO:0000313" key="2">
    <source>
        <dbReference type="EMBL" id="SMX54250.1"/>
    </source>
</evidence>
<dbReference type="AlphaFoldDB" id="A0A1Y6K8B0"/>
<dbReference type="KEGG" id="abat:CFX1CAM_1185"/>
<evidence type="ECO:0000313" key="3">
    <source>
        <dbReference type="Proteomes" id="UP000195514"/>
    </source>
</evidence>
<dbReference type="InterPro" id="IPR050099">
    <property type="entry name" value="SIS_GmhA/DiaA_subfam"/>
</dbReference>
<dbReference type="PANTHER" id="PTHR30390">
    <property type="entry name" value="SEDOHEPTULOSE 7-PHOSPHATE ISOMERASE / DNAA INITIATOR-ASSOCIATING FACTOR FOR REPLICATION INITIATION"/>
    <property type="match status" value="1"/>
</dbReference>
<protein>
    <recommendedName>
        <fullName evidence="1">SIS domain-containing protein</fullName>
    </recommendedName>
</protein>
<dbReference type="OrthoDB" id="9781311at2"/>
<dbReference type="CDD" id="cd05006">
    <property type="entry name" value="SIS_GmhA"/>
    <property type="match status" value="1"/>
</dbReference>
<accession>A0A1Y6K8B0</accession>
<name>A0A1Y6K8B0_9CHLR</name>
<keyword evidence="3" id="KW-1185">Reference proteome</keyword>
<dbReference type="EMBL" id="LT859958">
    <property type="protein sequence ID" value="SMX54250.1"/>
    <property type="molecule type" value="Genomic_DNA"/>
</dbReference>
<dbReference type="PROSITE" id="PS51464">
    <property type="entry name" value="SIS"/>
    <property type="match status" value="1"/>
</dbReference>
<dbReference type="Pfam" id="PF01380">
    <property type="entry name" value="SIS"/>
    <property type="match status" value="1"/>
</dbReference>
<sequence>MPYKFVDLRKVHTYPLIQRKNLVKMKDLIQPDEITQTMENPALIRVVELIKKAHQDKRPIIWMMGAHVIKNGLGLILVDLMKHGFVSHIAGNGAVGIHDFELALIGETSEDVATSIEDGTFGMAEETGALIHQALKEGIKDRLGYGESLGRFIATQKFQHREVSVLYHAYQLKIPFTIHATLGADIIHQHPDCDFGILGAASGHDFKIFCHSVTELDRGVFLNFGSAVTGPEVFLKALSIARNLGHKVEGFITANFDLFPVPDDYHKPVSSEKPVYYYRPLKNIVNRPTSLHGQGFHIQGDHRLTIPTLHKKLIGCNQTGKPRQDIDEKTDDISFFLNIVEERSTEAANAAKDFLERKPELINALPALCQAYLAIAASFERGGVLFLAGNGGSMADAQHIAGELQKSFLHKRILPDAIKNLFDKLDSDHILSTSLEAGLPAITLGLNPALNSAIDNDFGQRWLNFAQELQALARVGDVFFGISTSGKARNLVFASCTARAKGCYVILLTGENESNLSKFADISIHVPGVETHLVQEAHIALYHCLCAMLEGDFFGR</sequence>
<dbReference type="InterPro" id="IPR035461">
    <property type="entry name" value="GmhA/DiaA"/>
</dbReference>
<dbReference type="SUPFAM" id="SSF53697">
    <property type="entry name" value="SIS domain"/>
    <property type="match status" value="1"/>
</dbReference>
<gene>
    <name evidence="2" type="ORF">CFX1CAM_1185</name>
</gene>
<dbReference type="InterPro" id="IPR046348">
    <property type="entry name" value="SIS_dom_sf"/>
</dbReference>
<dbReference type="RefSeq" id="WP_087862111.1">
    <property type="nucleotide sequence ID" value="NZ_LT859958.1"/>
</dbReference>
<dbReference type="Gene3D" id="3.40.50.10690">
    <property type="entry name" value="putative lor/sdh protein like domains"/>
    <property type="match status" value="1"/>
</dbReference>